<keyword evidence="1" id="KW-1133">Transmembrane helix</keyword>
<name>F4KKH4_PORAD</name>
<feature type="transmembrane region" description="Helical" evidence="1">
    <location>
        <begin position="179"/>
        <end position="203"/>
    </location>
</feature>
<dbReference type="STRING" id="879243.Poras_0956"/>
<feature type="transmembrane region" description="Helical" evidence="1">
    <location>
        <begin position="127"/>
        <end position="145"/>
    </location>
</feature>
<dbReference type="Proteomes" id="UP000006545">
    <property type="component" value="Chromosome"/>
</dbReference>
<feature type="transmembrane region" description="Helical" evidence="1">
    <location>
        <begin position="294"/>
        <end position="316"/>
    </location>
</feature>
<keyword evidence="3" id="KW-1185">Reference proteome</keyword>
<dbReference type="HOGENOM" id="CLU_053286_0_0_10"/>
<feature type="transmembrane region" description="Helical" evidence="1">
    <location>
        <begin position="347"/>
        <end position="367"/>
    </location>
</feature>
<dbReference type="KEGG" id="pah:Poras_0956"/>
<evidence type="ECO:0000313" key="3">
    <source>
        <dbReference type="Proteomes" id="UP000006545"/>
    </source>
</evidence>
<sequence length="401" mass="44784">MGLLNKQLLERWRVELLCALGVWVLLALLALYIYSTGLLMPQDDAIGAYLGYDNYFRFTTRGGAWDVSHPLITPLYLINRVLLVPLLGEGGALVGILFASALLMAIAVAGCCGYLRHVVQLDTGRSLLLSGLLLSTFTVMTLSFTVESYPLSMALLVLSLLCLSSQLKQEKRLSGWHVTLWSLLLGGVTLTNFAKPLSLLLLSKEESLWQRARKAFLPTLLLLTLVVAVGWFYQQRGTSQGAEEPMLTAQVNDLLRFQTRSADLVPDFFGHPLLISDLEMRELHGETVLRPTPYACWAMQLLPWGVVLLLLSMIWIGRRYPLAWAIPLYLAVDVAVHLIGGYGLDEAVIFGGHWVFLVPMALGWLYLVVPKQAYRYMDLALLLLSIYMCTHNLSIILLHIK</sequence>
<dbReference type="EMBL" id="CP002689">
    <property type="protein sequence ID" value="AEE12899.1"/>
    <property type="molecule type" value="Genomic_DNA"/>
</dbReference>
<accession>F4KKH4</accession>
<evidence type="ECO:0000313" key="2">
    <source>
        <dbReference type="EMBL" id="AEE12899.1"/>
    </source>
</evidence>
<reference evidence="3" key="1">
    <citation type="submission" date="2011-04" db="EMBL/GenBank/DDBJ databases">
        <title>The complete genome of Porphyromonas asaccharolytica DSM 20707.</title>
        <authorList>
            <person name="Lucas S."/>
            <person name="Han J."/>
            <person name="Lapidus A."/>
            <person name="Bruce D."/>
            <person name="Goodwin L."/>
            <person name="Pitluck S."/>
            <person name="Peters L."/>
            <person name="Kyrpides N."/>
            <person name="Mavromatis K."/>
            <person name="Ivanova N."/>
            <person name="Ovchinnikova G."/>
            <person name="Pagani I."/>
            <person name="Lu M."/>
            <person name="Detter J.C."/>
            <person name="Tapia R."/>
            <person name="Han C."/>
            <person name="Land M."/>
            <person name="Hauser L."/>
            <person name="Markowitz V."/>
            <person name="Cheng J.-F."/>
            <person name="Hugenholtz P."/>
            <person name="Woyke T."/>
            <person name="Wu D."/>
            <person name="Gronow S."/>
            <person name="Wellnitz S."/>
            <person name="Brambilla E."/>
            <person name="Klenk H.-P."/>
            <person name="Eisen J.A."/>
        </authorList>
    </citation>
    <scope>NUCLEOTIDE SEQUENCE [LARGE SCALE GENOMIC DNA]</scope>
    <source>
        <strain evidence="3">ATCC 25260 / DSM 20707 / VPI 4198</strain>
    </source>
</reference>
<feature type="transmembrane region" description="Helical" evidence="1">
    <location>
        <begin position="12"/>
        <end position="34"/>
    </location>
</feature>
<evidence type="ECO:0000256" key="1">
    <source>
        <dbReference type="SAM" id="Phobius"/>
    </source>
</evidence>
<keyword evidence="1" id="KW-0812">Transmembrane</keyword>
<evidence type="ECO:0008006" key="4">
    <source>
        <dbReference type="Google" id="ProtNLM"/>
    </source>
</evidence>
<dbReference type="eggNOG" id="ENOG50332RX">
    <property type="taxonomic scope" value="Bacteria"/>
</dbReference>
<dbReference type="InterPro" id="IPR045726">
    <property type="entry name" value="DUF6080"/>
</dbReference>
<gene>
    <name evidence="2" type="ordered locus">Poras_0956</name>
</gene>
<feature type="transmembrane region" description="Helical" evidence="1">
    <location>
        <begin position="379"/>
        <end position="400"/>
    </location>
</feature>
<organism evidence="2 3">
    <name type="scientific">Porphyromonas asaccharolytica (strain ATCC 25260 / DSM 20707 / BCRC 10618 / CCUG 7834 / JCM 6326 / LMG 13178 / VPI 4198 / B440)</name>
    <name type="common">Bacteroides asaccharolyticus</name>
    <dbReference type="NCBI Taxonomy" id="879243"/>
    <lineage>
        <taxon>Bacteria</taxon>
        <taxon>Pseudomonadati</taxon>
        <taxon>Bacteroidota</taxon>
        <taxon>Bacteroidia</taxon>
        <taxon>Bacteroidales</taxon>
        <taxon>Porphyromonadaceae</taxon>
        <taxon>Porphyromonas</taxon>
    </lineage>
</organism>
<dbReference type="RefSeq" id="WP_013760381.1">
    <property type="nucleotide sequence ID" value="NC_015501.1"/>
</dbReference>
<dbReference type="Pfam" id="PF19558">
    <property type="entry name" value="DUF6080"/>
    <property type="match status" value="2"/>
</dbReference>
<keyword evidence="1" id="KW-0472">Membrane</keyword>
<dbReference type="AlphaFoldDB" id="F4KKH4"/>
<protein>
    <recommendedName>
        <fullName evidence="4">Glycosyltransferase RgtA/B/C/D-like domain-containing protein</fullName>
    </recommendedName>
</protein>
<feature type="transmembrane region" description="Helical" evidence="1">
    <location>
        <begin position="322"/>
        <end position="340"/>
    </location>
</feature>
<proteinExistence type="predicted"/>
<feature type="transmembrane region" description="Helical" evidence="1">
    <location>
        <begin position="92"/>
        <end position="115"/>
    </location>
</feature>
<feature type="transmembrane region" description="Helical" evidence="1">
    <location>
        <begin position="215"/>
        <end position="233"/>
    </location>
</feature>